<dbReference type="GO" id="GO:0000151">
    <property type="term" value="C:ubiquitin ligase complex"/>
    <property type="evidence" value="ECO:0007669"/>
    <property type="project" value="TreeGrafter"/>
</dbReference>
<feature type="domain" description="BTB" evidence="3">
    <location>
        <begin position="17"/>
        <end position="77"/>
    </location>
</feature>
<dbReference type="InterPro" id="IPR000210">
    <property type="entry name" value="BTB/POZ_dom"/>
</dbReference>
<dbReference type="CDD" id="cd18186">
    <property type="entry name" value="BTB_POZ_ZBTB_KLHL-like"/>
    <property type="match status" value="1"/>
</dbReference>
<dbReference type="EMBL" id="JAWDJX010000004">
    <property type="protein sequence ID" value="KAK3057143.1"/>
    <property type="molecule type" value="Genomic_DNA"/>
</dbReference>
<dbReference type="PROSITE" id="PS50097">
    <property type="entry name" value="BTB"/>
    <property type="match status" value="1"/>
</dbReference>
<dbReference type="PANTHER" id="PTHR46231:SF1">
    <property type="entry name" value="ANKYRIN REPEAT AND BTB_POZ DOMAIN-CONTAINING PROTEIN 1"/>
    <property type="match status" value="1"/>
</dbReference>
<name>A0AAJ0GGL0_9PEZI</name>
<keyword evidence="2" id="KW-0040">ANK repeat</keyword>
<dbReference type="Gene3D" id="3.30.710.10">
    <property type="entry name" value="Potassium Channel Kv1.1, Chain A"/>
    <property type="match status" value="1"/>
</dbReference>
<dbReference type="Proteomes" id="UP001271007">
    <property type="component" value="Unassembled WGS sequence"/>
</dbReference>
<keyword evidence="5" id="KW-1185">Reference proteome</keyword>
<dbReference type="InterPro" id="IPR011333">
    <property type="entry name" value="SKP1/BTB/POZ_sf"/>
</dbReference>
<gene>
    <name evidence="4" type="ORF">LTR09_002182</name>
</gene>
<evidence type="ECO:0000313" key="4">
    <source>
        <dbReference type="EMBL" id="KAK3057143.1"/>
    </source>
</evidence>
<dbReference type="AlphaFoldDB" id="A0AAJ0GGL0"/>
<protein>
    <recommendedName>
        <fullName evidence="3">BTB domain-containing protein</fullName>
    </recommendedName>
</protein>
<accession>A0AAJ0GGL0</accession>
<evidence type="ECO:0000256" key="2">
    <source>
        <dbReference type="ARBA" id="ARBA00023043"/>
    </source>
</evidence>
<comment type="caution">
    <text evidence="4">The sequence shown here is derived from an EMBL/GenBank/DDBJ whole genome shotgun (WGS) entry which is preliminary data.</text>
</comment>
<dbReference type="PANTHER" id="PTHR46231">
    <property type="entry name" value="ANKYRIN REPEAT AND BTB/POZ DOMAIN-CONTAINING PROTEIN 1"/>
    <property type="match status" value="1"/>
</dbReference>
<dbReference type="GO" id="GO:0005737">
    <property type="term" value="C:cytoplasm"/>
    <property type="evidence" value="ECO:0007669"/>
    <property type="project" value="TreeGrafter"/>
</dbReference>
<dbReference type="SUPFAM" id="SSF54695">
    <property type="entry name" value="POZ domain"/>
    <property type="match status" value="1"/>
</dbReference>
<dbReference type="InterPro" id="IPR044515">
    <property type="entry name" value="ABTB1"/>
</dbReference>
<dbReference type="SMART" id="SM00225">
    <property type="entry name" value="BTB"/>
    <property type="match status" value="1"/>
</dbReference>
<keyword evidence="1" id="KW-0677">Repeat</keyword>
<proteinExistence type="predicted"/>
<evidence type="ECO:0000259" key="3">
    <source>
        <dbReference type="PROSITE" id="PS50097"/>
    </source>
</evidence>
<reference evidence="4" key="1">
    <citation type="submission" date="2023-04" db="EMBL/GenBank/DDBJ databases">
        <title>Black Yeasts Isolated from many extreme environments.</title>
        <authorList>
            <person name="Coleine C."/>
            <person name="Stajich J.E."/>
            <person name="Selbmann L."/>
        </authorList>
    </citation>
    <scope>NUCLEOTIDE SEQUENCE</scope>
    <source>
        <strain evidence="4">CCFEE 5312</strain>
    </source>
</reference>
<organism evidence="4 5">
    <name type="scientific">Extremus antarcticus</name>
    <dbReference type="NCBI Taxonomy" id="702011"/>
    <lineage>
        <taxon>Eukaryota</taxon>
        <taxon>Fungi</taxon>
        <taxon>Dikarya</taxon>
        <taxon>Ascomycota</taxon>
        <taxon>Pezizomycotina</taxon>
        <taxon>Dothideomycetes</taxon>
        <taxon>Dothideomycetidae</taxon>
        <taxon>Mycosphaerellales</taxon>
        <taxon>Extremaceae</taxon>
        <taxon>Extremus</taxon>
    </lineage>
</organism>
<sequence>MATGFSLKRTFNQPEFSDITIKSGGYEIKCHKMVLADASNYFKPMVTSGRFAEGGQDVIELKEDAPEAVIAVLRHIYRFTYKDITAAAIETGVGFHLAIHTTANKYLLPALEAQAISGLREECEAVGKNRGNAKDAGEVFDLIKVLAHHKDIDYRINHQYTNLITTHFPDLFKLQEFRAWLEQPANAVMLQIACKFVEHGDKYAECEVLRCERCGVDFVEVEDTEGDSCCHKGKKHAAHKRL</sequence>
<evidence type="ECO:0000313" key="5">
    <source>
        <dbReference type="Proteomes" id="UP001271007"/>
    </source>
</evidence>
<dbReference type="Pfam" id="PF00651">
    <property type="entry name" value="BTB"/>
    <property type="match status" value="1"/>
</dbReference>
<evidence type="ECO:0000256" key="1">
    <source>
        <dbReference type="ARBA" id="ARBA00022737"/>
    </source>
</evidence>